<feature type="signal peptide" evidence="1">
    <location>
        <begin position="1"/>
        <end position="22"/>
    </location>
</feature>
<accession>A0ABV7BU20</accession>
<gene>
    <name evidence="2" type="ORF">ACFOD3_07015</name>
</gene>
<dbReference type="Proteomes" id="UP001595420">
    <property type="component" value="Unassembled WGS sequence"/>
</dbReference>
<dbReference type="RefSeq" id="WP_216835731.1">
    <property type="nucleotide sequence ID" value="NZ_JAFNJS010000002.1"/>
</dbReference>
<feature type="chain" id="PRO_5045494946" evidence="1">
    <location>
        <begin position="23"/>
        <end position="177"/>
    </location>
</feature>
<proteinExistence type="predicted"/>
<protein>
    <submittedName>
        <fullName evidence="2">Uncharacterized protein</fullName>
    </submittedName>
</protein>
<organism evidence="2 3">
    <name type="scientific">Falsiroseomonas tokyonensis</name>
    <dbReference type="NCBI Taxonomy" id="430521"/>
    <lineage>
        <taxon>Bacteria</taxon>
        <taxon>Pseudomonadati</taxon>
        <taxon>Pseudomonadota</taxon>
        <taxon>Alphaproteobacteria</taxon>
        <taxon>Acetobacterales</taxon>
        <taxon>Roseomonadaceae</taxon>
        <taxon>Falsiroseomonas</taxon>
    </lineage>
</organism>
<evidence type="ECO:0000313" key="3">
    <source>
        <dbReference type="Proteomes" id="UP001595420"/>
    </source>
</evidence>
<evidence type="ECO:0000313" key="2">
    <source>
        <dbReference type="EMBL" id="MFC2999635.1"/>
    </source>
</evidence>
<sequence length="177" mass="18918">MARRPALAAILAAIFAASPALAQTPFACRLVAEAKESHLVAERFEMVVQAEPREAARTEYWMMVRNPHPFPASLQVRISLPGVVEASAEPVKVPPRRRAEVLIGWFPLDMSRGRRAPPLIEEVQAALTIPFCEVLRPEALAGPVAAASASGSAGGAVPAGRLQVVRDEGADDLGQRL</sequence>
<keyword evidence="3" id="KW-1185">Reference proteome</keyword>
<dbReference type="EMBL" id="JBHRSB010000002">
    <property type="protein sequence ID" value="MFC2999635.1"/>
    <property type="molecule type" value="Genomic_DNA"/>
</dbReference>
<evidence type="ECO:0000256" key="1">
    <source>
        <dbReference type="SAM" id="SignalP"/>
    </source>
</evidence>
<comment type="caution">
    <text evidence="2">The sequence shown here is derived from an EMBL/GenBank/DDBJ whole genome shotgun (WGS) entry which is preliminary data.</text>
</comment>
<name>A0ABV7BU20_9PROT</name>
<reference evidence="3" key="1">
    <citation type="journal article" date="2019" name="Int. J. Syst. Evol. Microbiol.">
        <title>The Global Catalogue of Microorganisms (GCM) 10K type strain sequencing project: providing services to taxonomists for standard genome sequencing and annotation.</title>
        <authorList>
            <consortium name="The Broad Institute Genomics Platform"/>
            <consortium name="The Broad Institute Genome Sequencing Center for Infectious Disease"/>
            <person name="Wu L."/>
            <person name="Ma J."/>
        </authorList>
    </citation>
    <scope>NUCLEOTIDE SEQUENCE [LARGE SCALE GENOMIC DNA]</scope>
    <source>
        <strain evidence="3">CGMCC 1.16855</strain>
    </source>
</reference>
<keyword evidence="1" id="KW-0732">Signal</keyword>